<proteinExistence type="predicted"/>
<reference evidence="3 4" key="1">
    <citation type="submission" date="2017-11" db="EMBL/GenBank/DDBJ databases">
        <title>Comparitive Functional Genomics of Dry Heat Resistant strains isolated from the Viking Spacecraft.</title>
        <authorList>
            <person name="Seuylemezian A."/>
            <person name="Cooper K."/>
            <person name="Vaishampayan P."/>
        </authorList>
    </citation>
    <scope>NUCLEOTIDE SEQUENCE [LARGE SCALE GENOMIC DNA]</scope>
    <source>
        <strain evidence="3 4">V1-29</strain>
    </source>
</reference>
<keyword evidence="4" id="KW-1185">Reference proteome</keyword>
<dbReference type="OrthoDB" id="9800154at2"/>
<keyword evidence="1" id="KW-0597">Phosphoprotein</keyword>
<dbReference type="InterPro" id="IPR036513">
    <property type="entry name" value="STAS_dom_sf"/>
</dbReference>
<dbReference type="PANTHER" id="PTHR33745">
    <property type="entry name" value="RSBT ANTAGONIST PROTEIN RSBS-RELATED"/>
    <property type="match status" value="1"/>
</dbReference>
<dbReference type="AlphaFoldDB" id="A0A2N5M521"/>
<dbReference type="PROSITE" id="PS50801">
    <property type="entry name" value="STAS"/>
    <property type="match status" value="1"/>
</dbReference>
<evidence type="ECO:0000313" key="3">
    <source>
        <dbReference type="EMBL" id="PLT29432.1"/>
    </source>
</evidence>
<name>A0A2N5M521_9BACI</name>
<dbReference type="CDD" id="cd07041">
    <property type="entry name" value="STAS_RsbR_RsbS_like"/>
    <property type="match status" value="1"/>
</dbReference>
<dbReference type="InterPro" id="IPR051932">
    <property type="entry name" value="Bact_StressResp_Reg"/>
</dbReference>
<evidence type="ECO:0000259" key="2">
    <source>
        <dbReference type="PROSITE" id="PS50801"/>
    </source>
</evidence>
<accession>A0A2N5M521</accession>
<sequence>MSDKAQALYEHILLNSDFISNKWFGAREFKKGSIYSMDASEEVQRSLRKQHKYTIETIASGFLINSSLFQQKLEEWVDIVVNSRVEYGTPIYEFLGALSRTRELVWFVVEEYGLKTDHIDKQTILQWSAVFQRTMDRLINEFTRKYHSVTSSRIQSQQELLDDIDNPVIPVVDGVAVLPIVKFVDEHRARMLLETVPEKCAGEKVKYLVIDVSGVHNIDTLVATHFYRLTEVLRLLGLTPVLSGVSPDIAITSVKLGIVFERTRTYSNLKQALLHFGIRKL</sequence>
<comment type="caution">
    <text evidence="3">The sequence shown here is derived from an EMBL/GenBank/DDBJ whole genome shotgun (WGS) entry which is preliminary data.</text>
</comment>
<dbReference type="InterPro" id="IPR002645">
    <property type="entry name" value="STAS_dom"/>
</dbReference>
<feature type="domain" description="STAS" evidence="2">
    <location>
        <begin position="165"/>
        <end position="276"/>
    </location>
</feature>
<dbReference type="Proteomes" id="UP000234748">
    <property type="component" value="Unassembled WGS sequence"/>
</dbReference>
<evidence type="ECO:0000313" key="4">
    <source>
        <dbReference type="Proteomes" id="UP000234748"/>
    </source>
</evidence>
<evidence type="ECO:0000256" key="1">
    <source>
        <dbReference type="ARBA" id="ARBA00022553"/>
    </source>
</evidence>
<dbReference type="EMBL" id="PGUY01000040">
    <property type="protein sequence ID" value="PLT29432.1"/>
    <property type="molecule type" value="Genomic_DNA"/>
</dbReference>
<gene>
    <name evidence="3" type="ORF">CUU66_13085</name>
</gene>
<dbReference type="PANTHER" id="PTHR33745:SF3">
    <property type="entry name" value="RSBT CO-ANTAGONIST PROTEIN RSBRC"/>
    <property type="match status" value="1"/>
</dbReference>
<organism evidence="3 4">
    <name type="scientific">Peribacillus deserti</name>
    <dbReference type="NCBI Taxonomy" id="673318"/>
    <lineage>
        <taxon>Bacteria</taxon>
        <taxon>Bacillati</taxon>
        <taxon>Bacillota</taxon>
        <taxon>Bacilli</taxon>
        <taxon>Bacillales</taxon>
        <taxon>Bacillaceae</taxon>
        <taxon>Peribacillus</taxon>
    </lineage>
</organism>
<dbReference type="Pfam" id="PF01740">
    <property type="entry name" value="STAS"/>
    <property type="match status" value="1"/>
</dbReference>
<dbReference type="Gene3D" id="3.30.750.24">
    <property type="entry name" value="STAS domain"/>
    <property type="match status" value="1"/>
</dbReference>
<protein>
    <submittedName>
        <fullName evidence="3">Polyvinylalcohol dehydrogenase</fullName>
    </submittedName>
</protein>
<dbReference type="SUPFAM" id="SSF52091">
    <property type="entry name" value="SpoIIaa-like"/>
    <property type="match status" value="1"/>
</dbReference>
<dbReference type="RefSeq" id="WP_101642865.1">
    <property type="nucleotide sequence ID" value="NZ_PGUY01000040.1"/>
</dbReference>